<evidence type="ECO:0000313" key="2">
    <source>
        <dbReference type="Proteomes" id="UP001387100"/>
    </source>
</evidence>
<gene>
    <name evidence="1" type="ORF">WDZ17_14420</name>
</gene>
<accession>A0ABU8RNG8</accession>
<name>A0ABU8RNG8_9ACTN</name>
<comment type="caution">
    <text evidence="1">The sequence shown here is derived from an EMBL/GenBank/DDBJ whole genome shotgun (WGS) entry which is preliminary data.</text>
</comment>
<proteinExistence type="predicted"/>
<organism evidence="1 2">
    <name type="scientific">Pseudokineococcus basanitobsidens</name>
    <dbReference type="NCBI Taxonomy" id="1926649"/>
    <lineage>
        <taxon>Bacteria</taxon>
        <taxon>Bacillati</taxon>
        <taxon>Actinomycetota</taxon>
        <taxon>Actinomycetes</taxon>
        <taxon>Kineosporiales</taxon>
        <taxon>Kineosporiaceae</taxon>
        <taxon>Pseudokineococcus</taxon>
    </lineage>
</organism>
<keyword evidence="2" id="KW-1185">Reference proteome</keyword>
<evidence type="ECO:0000313" key="1">
    <source>
        <dbReference type="EMBL" id="MEJ5946488.1"/>
    </source>
</evidence>
<dbReference type="EMBL" id="JBBIAA010000024">
    <property type="protein sequence ID" value="MEJ5946488.1"/>
    <property type="molecule type" value="Genomic_DNA"/>
</dbReference>
<dbReference type="Proteomes" id="UP001387100">
    <property type="component" value="Unassembled WGS sequence"/>
</dbReference>
<protein>
    <recommendedName>
        <fullName evidence="3">Helix-turn-helix DNA binding domain protein</fullName>
    </recommendedName>
</protein>
<dbReference type="RefSeq" id="WP_339575871.1">
    <property type="nucleotide sequence ID" value="NZ_JBBIAA010000024.1"/>
</dbReference>
<reference evidence="1 2" key="1">
    <citation type="journal article" date="2017" name="Int. J. Syst. Evol. Microbiol.">
        <title>Pseudokineococcus basanitobsidens sp. nov., isolated from volcanic rock.</title>
        <authorList>
            <person name="Lee D.W."/>
            <person name="Park M.Y."/>
            <person name="Kim J.J."/>
            <person name="Kim B.S."/>
        </authorList>
    </citation>
    <scope>NUCLEOTIDE SEQUENCE [LARGE SCALE GENOMIC DNA]</scope>
    <source>
        <strain evidence="1 2">DSM 103726</strain>
    </source>
</reference>
<sequence>MPRTVHDILAHADELAQRFEDYEPSEHDERDPQSYLALREAVLSRSRAERSITEAVAGARAHGYSWSSIGALLGTSGEAARQRYGSTQDA</sequence>
<evidence type="ECO:0008006" key="3">
    <source>
        <dbReference type="Google" id="ProtNLM"/>
    </source>
</evidence>